<proteinExistence type="predicted"/>
<protein>
    <recommendedName>
        <fullName evidence="1">DUF1330 domain-containing protein</fullName>
    </recommendedName>
</protein>
<feature type="domain" description="DUF1330" evidence="1">
    <location>
        <begin position="2"/>
        <end position="95"/>
    </location>
</feature>
<organism evidence="2">
    <name type="scientific">marine metagenome</name>
    <dbReference type="NCBI Taxonomy" id="408172"/>
    <lineage>
        <taxon>unclassified sequences</taxon>
        <taxon>metagenomes</taxon>
        <taxon>ecological metagenomes</taxon>
    </lineage>
</organism>
<sequence length="102" mass="11549">MPAYMLAICDITNMNENMKEYAELSAKLIRDNHGKYLIRGPAAEDIQGDKLDGSIVILTEFPTIENLKAFWEGDEYKKIKHLRDGTGTYHISIFESPLPSMA</sequence>
<evidence type="ECO:0000259" key="1">
    <source>
        <dbReference type="Pfam" id="PF07045"/>
    </source>
</evidence>
<dbReference type="InterPro" id="IPR011008">
    <property type="entry name" value="Dimeric_a/b-barrel"/>
</dbReference>
<dbReference type="EMBL" id="UINC01068002">
    <property type="protein sequence ID" value="SVC00230.1"/>
    <property type="molecule type" value="Genomic_DNA"/>
</dbReference>
<dbReference type="InterPro" id="IPR010753">
    <property type="entry name" value="DUF1330"/>
</dbReference>
<gene>
    <name evidence="2" type="ORF">METZ01_LOCUS253084</name>
</gene>
<dbReference type="AlphaFoldDB" id="A0A382IKN5"/>
<dbReference type="PANTHER" id="PTHR41521:SF4">
    <property type="entry name" value="BLR0684 PROTEIN"/>
    <property type="match status" value="1"/>
</dbReference>
<dbReference type="PANTHER" id="PTHR41521">
    <property type="match status" value="1"/>
</dbReference>
<accession>A0A382IKN5</accession>
<dbReference type="Pfam" id="PF07045">
    <property type="entry name" value="DUF1330"/>
    <property type="match status" value="1"/>
</dbReference>
<name>A0A382IKN5_9ZZZZ</name>
<evidence type="ECO:0000313" key="2">
    <source>
        <dbReference type="EMBL" id="SVC00230.1"/>
    </source>
</evidence>
<reference evidence="2" key="1">
    <citation type="submission" date="2018-05" db="EMBL/GenBank/DDBJ databases">
        <authorList>
            <person name="Lanie J.A."/>
            <person name="Ng W.-L."/>
            <person name="Kazmierczak K.M."/>
            <person name="Andrzejewski T.M."/>
            <person name="Davidsen T.M."/>
            <person name="Wayne K.J."/>
            <person name="Tettelin H."/>
            <person name="Glass J.I."/>
            <person name="Rusch D."/>
            <person name="Podicherti R."/>
            <person name="Tsui H.-C.T."/>
            <person name="Winkler M.E."/>
        </authorList>
    </citation>
    <scope>NUCLEOTIDE SEQUENCE</scope>
</reference>
<dbReference type="SUPFAM" id="SSF54909">
    <property type="entry name" value="Dimeric alpha+beta barrel"/>
    <property type="match status" value="1"/>
</dbReference>
<dbReference type="Gene3D" id="3.30.70.100">
    <property type="match status" value="1"/>
</dbReference>